<protein>
    <submittedName>
        <fullName evidence="1">Uncharacterized protein</fullName>
    </submittedName>
</protein>
<reference evidence="1 2" key="1">
    <citation type="journal article" date="2012" name="BMC Genomics">
        <title>Complete genome sequence of Saccharothrix espanaensis DSM 44229T and comparison to the other completely sequenced Pseudonocardiaceae.</title>
        <authorList>
            <person name="Strobel T."/>
            <person name="Al-Dilaimi A."/>
            <person name="Blom J."/>
            <person name="Gessner A."/>
            <person name="Kalinowski J."/>
            <person name="Luzhetska M."/>
            <person name="Puhler A."/>
            <person name="Szczepanowski R."/>
            <person name="Bechthold A."/>
            <person name="Ruckert C."/>
        </authorList>
    </citation>
    <scope>NUCLEOTIDE SEQUENCE [LARGE SCALE GENOMIC DNA]</scope>
    <source>
        <strain evidence="2">ATCC 51144 / DSM 44229 / JCM 9112 / NBRC 15066 / NRRL 15764</strain>
    </source>
</reference>
<proteinExistence type="predicted"/>
<dbReference type="KEGG" id="sesp:BN6_76720"/>
<gene>
    <name evidence="1" type="ordered locus">BN6_76720</name>
</gene>
<evidence type="ECO:0000313" key="2">
    <source>
        <dbReference type="Proteomes" id="UP000006281"/>
    </source>
</evidence>
<dbReference type="PATRIC" id="fig|1179773.3.peg.7748"/>
<dbReference type="OrthoDB" id="4300992at2"/>
<dbReference type="AlphaFoldDB" id="K0KEB7"/>
<dbReference type="RefSeq" id="WP_015105002.1">
    <property type="nucleotide sequence ID" value="NC_019673.1"/>
</dbReference>
<dbReference type="Pfam" id="PF13822">
    <property type="entry name" value="ACC_epsilon"/>
    <property type="match status" value="1"/>
</dbReference>
<dbReference type="STRING" id="1179773.BN6_76720"/>
<dbReference type="EMBL" id="HE804045">
    <property type="protein sequence ID" value="CCH34893.1"/>
    <property type="molecule type" value="Genomic_DNA"/>
</dbReference>
<accession>K0KEB7</accession>
<dbReference type="eggNOG" id="ENOG502ZS8K">
    <property type="taxonomic scope" value="Bacteria"/>
</dbReference>
<sequence length="70" mass="7390">MSERPYLRVVRGNPDDAELAALTAVVAGLATAGGETDAPTHRSAWSDRSRLVRSPLAHGPGAWRASALPR</sequence>
<dbReference type="Proteomes" id="UP000006281">
    <property type="component" value="Chromosome"/>
</dbReference>
<dbReference type="HOGENOM" id="CLU_175330_4_0_11"/>
<organism evidence="1 2">
    <name type="scientific">Saccharothrix espanaensis (strain ATCC 51144 / DSM 44229 / JCM 9112 / NBRC 15066 / NRRL 15764)</name>
    <dbReference type="NCBI Taxonomy" id="1179773"/>
    <lineage>
        <taxon>Bacteria</taxon>
        <taxon>Bacillati</taxon>
        <taxon>Actinomycetota</taxon>
        <taxon>Actinomycetes</taxon>
        <taxon>Pseudonocardiales</taxon>
        <taxon>Pseudonocardiaceae</taxon>
        <taxon>Saccharothrix</taxon>
    </lineage>
</organism>
<dbReference type="GO" id="GO:0004658">
    <property type="term" value="F:propionyl-CoA carboxylase activity"/>
    <property type="evidence" value="ECO:0007669"/>
    <property type="project" value="InterPro"/>
</dbReference>
<keyword evidence="2" id="KW-1185">Reference proteome</keyword>
<dbReference type="InterPro" id="IPR032716">
    <property type="entry name" value="ACC_epsilon"/>
</dbReference>
<name>K0KEB7_SACES</name>
<evidence type="ECO:0000313" key="1">
    <source>
        <dbReference type="EMBL" id="CCH34893.1"/>
    </source>
</evidence>
<dbReference type="GO" id="GO:0003989">
    <property type="term" value="F:acetyl-CoA carboxylase activity"/>
    <property type="evidence" value="ECO:0007669"/>
    <property type="project" value="InterPro"/>
</dbReference>
<dbReference type="BioCyc" id="SESP1179773:BN6_RS37085-MONOMER"/>